<evidence type="ECO:0000313" key="6">
    <source>
        <dbReference type="Proteomes" id="UP001562425"/>
    </source>
</evidence>
<name>A0ABD1D579_CULPP</name>
<feature type="region of interest" description="Disordered" evidence="3">
    <location>
        <begin position="249"/>
        <end position="271"/>
    </location>
</feature>
<dbReference type="Proteomes" id="UP001562425">
    <property type="component" value="Unassembled WGS sequence"/>
</dbReference>
<protein>
    <recommendedName>
        <fullName evidence="7">Larval cuticle protein LCP-30</fullName>
    </recommendedName>
</protein>
<feature type="chain" id="PRO_5044806889" description="Larval cuticle protein LCP-30" evidence="4">
    <location>
        <begin position="27"/>
        <end position="466"/>
    </location>
</feature>
<dbReference type="PROSITE" id="PS51155">
    <property type="entry name" value="CHIT_BIND_RR_2"/>
    <property type="match status" value="1"/>
</dbReference>
<evidence type="ECO:0000313" key="5">
    <source>
        <dbReference type="EMBL" id="KAL1394779.1"/>
    </source>
</evidence>
<dbReference type="PANTHER" id="PTHR10380">
    <property type="entry name" value="CUTICLE PROTEIN"/>
    <property type="match status" value="1"/>
</dbReference>
<reference evidence="5 6" key="1">
    <citation type="submission" date="2024-05" db="EMBL/GenBank/DDBJ databases">
        <title>Culex pipiens pipiens assembly and annotation.</title>
        <authorList>
            <person name="Alout H."/>
            <person name="Durand T."/>
        </authorList>
    </citation>
    <scope>NUCLEOTIDE SEQUENCE [LARGE SCALE GENOMIC DNA]</scope>
    <source>
        <strain evidence="5">HA-2024</strain>
        <tissue evidence="5">Whole body</tissue>
    </source>
</reference>
<dbReference type="EMBL" id="JBEHCU010007442">
    <property type="protein sequence ID" value="KAL1394779.1"/>
    <property type="molecule type" value="Genomic_DNA"/>
</dbReference>
<comment type="caution">
    <text evidence="5">The sequence shown here is derived from an EMBL/GenBank/DDBJ whole genome shotgun (WGS) entry which is preliminary data.</text>
</comment>
<dbReference type="PANTHER" id="PTHR10380:SF200">
    <property type="entry name" value="CUTICULAR PROTEIN 49AB-RELATED"/>
    <property type="match status" value="1"/>
</dbReference>
<gene>
    <name evidence="5" type="ORF">pipiens_002993</name>
</gene>
<keyword evidence="6" id="KW-1185">Reference proteome</keyword>
<dbReference type="Pfam" id="PF00379">
    <property type="entry name" value="Chitin_bind_4"/>
    <property type="match status" value="1"/>
</dbReference>
<evidence type="ECO:0008006" key="7">
    <source>
        <dbReference type="Google" id="ProtNLM"/>
    </source>
</evidence>
<dbReference type="GO" id="GO:0042302">
    <property type="term" value="F:structural constituent of cuticle"/>
    <property type="evidence" value="ECO:0007669"/>
    <property type="project" value="UniProtKB-UniRule"/>
</dbReference>
<proteinExistence type="predicted"/>
<sequence length="466" mass="50392">MKFSTAATPLVIHLMLTLNTIRQSSAAPENGKYDKKKYGYGNHGKYTHTTSGDYVDDVDRYRYVHYDDGDRGRYIHVHVPYDGGFGNYEGGHEPFRNPPSDASGLYAYVQRPLNESCLRLLEQYSKTCSDSTVRGPFKTTEFDIRKPSVYTEYGTPYPELNYGASSQQIKKTSSATGTDPRASNFPGLGYLPVPKPSKEYLPPVAEHQLSESSKQIKLALVGCALAQNEKVRFNDGKYYPEYFGNAGRYNPANDGKYRPDNSGAYRPDDSGKYSGKYVPYVDGKYGVGGQGGAGGAGSGFGGQGGQGGQGGAGKGSGVGNRFGGAGAGAGAGAGSGAGQKVVATVITPPKKSPKIQSSSSSGAGSGFDRIKEQVKQYNDDGYYYRYLTEQDAQVAETGRIEDRNTDSETLRAKGFYEYVGDDGVRYRVDYNADENGFVPRGAHLPTPPPIPEAILRALEYVRNLQQ</sequence>
<evidence type="ECO:0000256" key="1">
    <source>
        <dbReference type="ARBA" id="ARBA00022460"/>
    </source>
</evidence>
<keyword evidence="1 2" id="KW-0193">Cuticle</keyword>
<dbReference type="InterPro" id="IPR031311">
    <property type="entry name" value="CHIT_BIND_RR_consensus"/>
</dbReference>
<feature type="signal peptide" evidence="4">
    <location>
        <begin position="1"/>
        <end position="26"/>
    </location>
</feature>
<dbReference type="InterPro" id="IPR050468">
    <property type="entry name" value="Cuticle_Struct_Prot"/>
</dbReference>
<keyword evidence="4" id="KW-0732">Signal</keyword>
<dbReference type="AlphaFoldDB" id="A0ABD1D579"/>
<evidence type="ECO:0000256" key="3">
    <source>
        <dbReference type="SAM" id="MobiDB-lite"/>
    </source>
</evidence>
<accession>A0ABD1D579</accession>
<evidence type="ECO:0000256" key="4">
    <source>
        <dbReference type="SAM" id="SignalP"/>
    </source>
</evidence>
<feature type="region of interest" description="Disordered" evidence="3">
    <location>
        <begin position="347"/>
        <end position="367"/>
    </location>
</feature>
<evidence type="ECO:0000256" key="2">
    <source>
        <dbReference type="PROSITE-ProRule" id="PRU00497"/>
    </source>
</evidence>
<dbReference type="PROSITE" id="PS00233">
    <property type="entry name" value="CHIT_BIND_RR_1"/>
    <property type="match status" value="1"/>
</dbReference>
<dbReference type="InterPro" id="IPR000618">
    <property type="entry name" value="Insect_cuticle"/>
</dbReference>
<organism evidence="5 6">
    <name type="scientific">Culex pipiens pipiens</name>
    <name type="common">Northern house mosquito</name>
    <dbReference type="NCBI Taxonomy" id="38569"/>
    <lineage>
        <taxon>Eukaryota</taxon>
        <taxon>Metazoa</taxon>
        <taxon>Ecdysozoa</taxon>
        <taxon>Arthropoda</taxon>
        <taxon>Hexapoda</taxon>
        <taxon>Insecta</taxon>
        <taxon>Pterygota</taxon>
        <taxon>Neoptera</taxon>
        <taxon>Endopterygota</taxon>
        <taxon>Diptera</taxon>
        <taxon>Nematocera</taxon>
        <taxon>Culicoidea</taxon>
        <taxon>Culicidae</taxon>
        <taxon>Culicinae</taxon>
        <taxon>Culicini</taxon>
        <taxon>Culex</taxon>
        <taxon>Culex</taxon>
    </lineage>
</organism>